<dbReference type="PANTHER" id="PTHR23172:SF19">
    <property type="entry name" value="J DOMAIN-CONTAINING PROTEIN"/>
    <property type="match status" value="1"/>
</dbReference>
<dbReference type="GO" id="GO:0072583">
    <property type="term" value="P:clathrin-dependent endocytosis"/>
    <property type="evidence" value="ECO:0007669"/>
    <property type="project" value="TreeGrafter"/>
</dbReference>
<dbReference type="GO" id="GO:0031982">
    <property type="term" value="C:vesicle"/>
    <property type="evidence" value="ECO:0007669"/>
    <property type="project" value="TreeGrafter"/>
</dbReference>
<feature type="compositionally biased region" description="Polar residues" evidence="1">
    <location>
        <begin position="349"/>
        <end position="361"/>
    </location>
</feature>
<dbReference type="SUPFAM" id="SSF46565">
    <property type="entry name" value="Chaperone J-domain"/>
    <property type="match status" value="1"/>
</dbReference>
<feature type="compositionally biased region" description="Polar residues" evidence="1">
    <location>
        <begin position="663"/>
        <end position="676"/>
    </location>
</feature>
<evidence type="ECO:0000256" key="1">
    <source>
        <dbReference type="SAM" id="MobiDB-lite"/>
    </source>
</evidence>
<accession>A0AAV1HX55</accession>
<feature type="compositionally biased region" description="Polar residues" evidence="1">
    <location>
        <begin position="195"/>
        <end position="217"/>
    </location>
</feature>
<feature type="region of interest" description="Disordered" evidence="1">
    <location>
        <begin position="488"/>
        <end position="732"/>
    </location>
</feature>
<dbReference type="GO" id="GO:0005737">
    <property type="term" value="C:cytoplasm"/>
    <property type="evidence" value="ECO:0007669"/>
    <property type="project" value="TreeGrafter"/>
</dbReference>
<evidence type="ECO:0000313" key="2">
    <source>
        <dbReference type="EMBL" id="CAK0742745.1"/>
    </source>
</evidence>
<dbReference type="InterPro" id="IPR036869">
    <property type="entry name" value="J_dom_sf"/>
</dbReference>
<dbReference type="PANTHER" id="PTHR23172">
    <property type="entry name" value="AUXILIN/CYCLIN G-ASSOCIATED KINASE-RELATED"/>
    <property type="match status" value="1"/>
</dbReference>
<evidence type="ECO:0000313" key="3">
    <source>
        <dbReference type="Proteomes" id="UP001314263"/>
    </source>
</evidence>
<dbReference type="EMBL" id="CAUYUE010000002">
    <property type="protein sequence ID" value="CAK0742745.1"/>
    <property type="molecule type" value="Genomic_DNA"/>
</dbReference>
<name>A0AAV1HX55_9CHLO</name>
<feature type="compositionally biased region" description="Low complexity" evidence="1">
    <location>
        <begin position="259"/>
        <end position="273"/>
    </location>
</feature>
<dbReference type="Gene3D" id="1.10.287.110">
    <property type="entry name" value="DnaJ domain"/>
    <property type="match status" value="1"/>
</dbReference>
<feature type="compositionally biased region" description="Low complexity" evidence="1">
    <location>
        <begin position="175"/>
        <end position="194"/>
    </location>
</feature>
<feature type="compositionally biased region" description="Low complexity" evidence="1">
    <location>
        <begin position="571"/>
        <end position="584"/>
    </location>
</feature>
<keyword evidence="3" id="KW-1185">Reference proteome</keyword>
<sequence>MVSYSNKGDQFGGLLSNVSGVDSSAFQKKALKDVKAPNAAVDFSNPPSKGQARPAHGYADLSDMSRGQSNSQQGPQSASQRSSSASSASAAKSDRYVYNATAKDSSMQFGGILGDLDSSKHSRPMRKATEPVVRPPSALKATPPHEAVSSAAGPFNNDLDDLFGVPARQQPPMSASPDADSLLAAFEDSSMSSSGPANPSACFSTPHATIQPAPQSRTGHKPVDDLLGGFEGSLGVEDHSTPEPVPEPEMPGQMHDTQAAAAGADDGLDIFAAPVGRSQDTGTLSSKADAPADINGTTPNRPQSAGYQRSEEPMERRKVSQARPSPRQSSKAAPAQATEDEGSRASPPAGSNGNISSNSQDFDSHRQCPANAPKQQQGSFAAREESHGAGLANKDNAKEWLDKGQKWLLGAGKKLAAAAKEAQSTIQTKLEDMEVFKSSQGKGQMWSPSNDAEIPEYYRQWAAAIGRLRPEEQMRTLAQMSEEDRLIVQRLMDRSSMQASGAQGASRPEAPAAPSPDRAGRRPAEAPPQQRVRPGSSGDLRSERRDSPAEPGPARRSSSYNMGDRARDASPEPLAASSSDAAPSRRSHAYPARATPPSPVRAAEAQQPEPEADFLGFSGPGEAPAPSARPQPKSAVAQAFKATPAEPAVQPSHEDFLDMSDGVTAQPNVATPSSSDFLDVSAEAHSQAGAADGSRPTTAAAQSEDDLLGGFSRAQPAAAAARQPASGAAARHADIESLFGAQPASQHRAGASMIDFGNEAAPEAVAHVFASPGDVEVEGEPELRRQLRARRLAEKQAQMAAALAEKQARDVQESTEKERKVELREENKQRMAAWRQGKDGNLRALLASLDTVLWEGSGWKKPSMTDLVDPKRVKRAYMMANLVVHPDKVKQKGGTVEQIVVADIAFDTLKTAWAKFEAGELRS</sequence>
<feature type="region of interest" description="Disordered" evidence="1">
    <location>
        <begin position="108"/>
        <end position="397"/>
    </location>
</feature>
<dbReference type="GO" id="GO:0072318">
    <property type="term" value="P:clathrin coat disassembly"/>
    <property type="evidence" value="ECO:0007669"/>
    <property type="project" value="TreeGrafter"/>
</dbReference>
<proteinExistence type="predicted"/>
<protein>
    <submittedName>
        <fullName evidence="2">Uncharacterized protein</fullName>
    </submittedName>
</protein>
<gene>
    <name evidence="2" type="ORF">CVIRNUC_001418</name>
</gene>
<feature type="compositionally biased region" description="Polar residues" evidence="1">
    <location>
        <begin position="322"/>
        <end position="331"/>
    </location>
</feature>
<dbReference type="GO" id="GO:0030276">
    <property type="term" value="F:clathrin binding"/>
    <property type="evidence" value="ECO:0007669"/>
    <property type="project" value="TreeGrafter"/>
</dbReference>
<feature type="region of interest" description="Disordered" evidence="1">
    <location>
        <begin position="35"/>
        <end position="93"/>
    </location>
</feature>
<dbReference type="Proteomes" id="UP001314263">
    <property type="component" value="Unassembled WGS sequence"/>
</dbReference>
<feature type="compositionally biased region" description="Polar residues" evidence="1">
    <location>
        <begin position="295"/>
        <end position="307"/>
    </location>
</feature>
<feature type="compositionally biased region" description="Basic and acidic residues" evidence="1">
    <location>
        <begin position="309"/>
        <end position="318"/>
    </location>
</feature>
<dbReference type="AlphaFoldDB" id="A0AAV1HX55"/>
<reference evidence="2 3" key="1">
    <citation type="submission" date="2023-10" db="EMBL/GenBank/DDBJ databases">
        <authorList>
            <person name="Maclean D."/>
            <person name="Macfadyen A."/>
        </authorList>
    </citation>
    <scope>NUCLEOTIDE SEQUENCE [LARGE SCALE GENOMIC DNA]</scope>
</reference>
<comment type="caution">
    <text evidence="2">The sequence shown here is derived from an EMBL/GenBank/DDBJ whole genome shotgun (WGS) entry which is preliminary data.</text>
</comment>
<feature type="compositionally biased region" description="Low complexity" evidence="1">
    <location>
        <begin position="712"/>
        <end position="730"/>
    </location>
</feature>
<organism evidence="2 3">
    <name type="scientific">Coccomyxa viridis</name>
    <dbReference type="NCBI Taxonomy" id="1274662"/>
    <lineage>
        <taxon>Eukaryota</taxon>
        <taxon>Viridiplantae</taxon>
        <taxon>Chlorophyta</taxon>
        <taxon>core chlorophytes</taxon>
        <taxon>Trebouxiophyceae</taxon>
        <taxon>Trebouxiophyceae incertae sedis</taxon>
        <taxon>Coccomyxaceae</taxon>
        <taxon>Coccomyxa</taxon>
    </lineage>
</organism>
<feature type="compositionally biased region" description="Low complexity" evidence="1">
    <location>
        <begin position="71"/>
        <end position="91"/>
    </location>
</feature>
<feature type="compositionally biased region" description="Low complexity" evidence="1">
    <location>
        <begin position="495"/>
        <end position="517"/>
    </location>
</feature>